<dbReference type="EMBL" id="JPGG01000012">
    <property type="protein sequence ID" value="KGC20294.1"/>
    <property type="molecule type" value="Genomic_DNA"/>
</dbReference>
<evidence type="ECO:0000313" key="1">
    <source>
        <dbReference type="EMBL" id="KGC20294.1"/>
    </source>
</evidence>
<dbReference type="Proteomes" id="UP000029590">
    <property type="component" value="Unassembled WGS sequence"/>
</dbReference>
<reference evidence="2" key="2">
    <citation type="submission" date="2017-09" db="EMBL/GenBank/DDBJ databases">
        <title>FDA dAtabase for Regulatory Grade micrObial Sequences (FDA-ARGOS): Supporting development and validation of Infectious Disease Dx tests.</title>
        <authorList>
            <person name="Minogue T."/>
            <person name="Wolcott M."/>
            <person name="Wasieloski L."/>
            <person name="Aguilar W."/>
            <person name="Moore D."/>
            <person name="Tallon L.J."/>
            <person name="Sadzewicz L."/>
            <person name="Ott S."/>
            <person name="Zhao X."/>
            <person name="Nagaraj S."/>
            <person name="Vavikolanu K."/>
            <person name="Aluvathingal J."/>
            <person name="Nadendla S."/>
            <person name="Sichtig H."/>
        </authorList>
    </citation>
    <scope>NUCLEOTIDE SEQUENCE</scope>
    <source>
        <strain evidence="2">FDAARGOS_390</strain>
    </source>
</reference>
<comment type="caution">
    <text evidence="2">The sequence shown here is derived from an EMBL/GenBank/DDBJ whole genome shotgun (WGS) entry which is preliminary data.</text>
</comment>
<evidence type="ECO:0000313" key="4">
    <source>
        <dbReference type="Proteomes" id="UP000220629"/>
    </source>
</evidence>
<proteinExistence type="predicted"/>
<evidence type="ECO:0000313" key="2">
    <source>
        <dbReference type="EMBL" id="PEH40533.1"/>
    </source>
</evidence>
<gene>
    <name evidence="2" type="ORF">CRM94_16100</name>
    <name evidence="1" type="ORF">DM48_7933</name>
</gene>
<dbReference type="AlphaFoldDB" id="A0A095I3A4"/>
<dbReference type="Proteomes" id="UP000220629">
    <property type="component" value="Unassembled WGS sequence"/>
</dbReference>
<reference evidence="4" key="3">
    <citation type="submission" date="2017-09" db="EMBL/GenBank/DDBJ databases">
        <title>FDA dAtabase for Regulatory Grade micrObial Sequences (FDA-ARGOS): Supporting development and validation of Infectious Disease Dx tests.</title>
        <authorList>
            <person name="Minogue T."/>
            <person name="Wolcott M."/>
            <person name="Wasieloski L."/>
            <person name="Aguilar W."/>
            <person name="Moore D."/>
            <person name="Tallon L."/>
            <person name="Sadzewicz L."/>
            <person name="Ott S."/>
            <person name="Zhao X."/>
            <person name="Nagaraj S."/>
            <person name="Vavikolanu K."/>
            <person name="Aluvathingal J."/>
            <person name="Nadendla S."/>
            <person name="Sichtig H."/>
        </authorList>
    </citation>
    <scope>NUCLEOTIDE SEQUENCE [LARGE SCALE GENOMIC DNA]</scope>
    <source>
        <strain evidence="4">FDAARGOS_390</strain>
    </source>
</reference>
<sequence>MYTGGQLRAPFDPVVVGFARLARAPHVVHALLDAGQGSAPQLALVNVPHTRDVGCPGEWTAFHDAAHG</sequence>
<dbReference type="RefSeq" id="WP_036057556.1">
    <property type="nucleotide sequence ID" value="NZ_CADEWH010000021.1"/>
</dbReference>
<name>A0A095I3A4_BURGA</name>
<evidence type="ECO:0000313" key="3">
    <source>
        <dbReference type="Proteomes" id="UP000029590"/>
    </source>
</evidence>
<accession>A0A095I3A4</accession>
<protein>
    <submittedName>
        <fullName evidence="2">Uncharacterized protein</fullName>
    </submittedName>
</protein>
<reference evidence="1 3" key="1">
    <citation type="submission" date="2014-04" db="EMBL/GenBank/DDBJ databases">
        <authorList>
            <person name="Bishop-Lilly K.A."/>
            <person name="Broomall S.M."/>
            <person name="Chain P.S."/>
            <person name="Chertkov O."/>
            <person name="Coyne S.R."/>
            <person name="Daligault H.E."/>
            <person name="Davenport K.W."/>
            <person name="Erkkila T."/>
            <person name="Frey K.G."/>
            <person name="Gibbons H.S."/>
            <person name="Gu W."/>
            <person name="Jaissle J."/>
            <person name="Johnson S.L."/>
            <person name="Koroleva G.I."/>
            <person name="Ladner J.T."/>
            <person name="Lo C.-C."/>
            <person name="Minogue T.D."/>
            <person name="Munk C."/>
            <person name="Palacios G.F."/>
            <person name="Redden C.L."/>
            <person name="Rosenzweig C.N."/>
            <person name="Scholz M.B."/>
            <person name="Teshima H."/>
            <person name="Xu Y."/>
        </authorList>
    </citation>
    <scope>NUCLEOTIDE SEQUENCE [LARGE SCALE GENOMIC DNA]</scope>
    <source>
        <strain evidence="1">Gladioli</strain>
        <strain evidence="3">gladioli</strain>
    </source>
</reference>
<organism evidence="2 4">
    <name type="scientific">Burkholderia gladioli</name>
    <name type="common">Pseudomonas marginata</name>
    <name type="synonym">Phytomonas marginata</name>
    <dbReference type="NCBI Taxonomy" id="28095"/>
    <lineage>
        <taxon>Bacteria</taxon>
        <taxon>Pseudomonadati</taxon>
        <taxon>Pseudomonadota</taxon>
        <taxon>Betaproteobacteria</taxon>
        <taxon>Burkholderiales</taxon>
        <taxon>Burkholderiaceae</taxon>
        <taxon>Burkholderia</taxon>
    </lineage>
</organism>
<dbReference type="EMBL" id="PDDY01000002">
    <property type="protein sequence ID" value="PEH40533.1"/>
    <property type="molecule type" value="Genomic_DNA"/>
</dbReference>